<proteinExistence type="inferred from homology"/>
<dbReference type="PANTHER" id="PTHR11362:SF82">
    <property type="entry name" value="PHOSPHATIDYLETHANOLAMINE-BINDING PROTEIN 4"/>
    <property type="match status" value="1"/>
</dbReference>
<dbReference type="Gene3D" id="3.90.280.10">
    <property type="entry name" value="PEBP-like"/>
    <property type="match status" value="1"/>
</dbReference>
<evidence type="ECO:0000256" key="1">
    <source>
        <dbReference type="ARBA" id="ARBA00007091"/>
    </source>
</evidence>
<dbReference type="PANTHER" id="PTHR11362">
    <property type="entry name" value="PHOSPHATIDYLETHANOLAMINE-BINDING PROTEIN"/>
    <property type="match status" value="1"/>
</dbReference>
<gene>
    <name evidence="3" type="primary">LOC110797162</name>
</gene>
<dbReference type="GeneID" id="110797162"/>
<evidence type="ECO:0000313" key="2">
    <source>
        <dbReference type="Proteomes" id="UP000813463"/>
    </source>
</evidence>
<dbReference type="SUPFAM" id="SSF49777">
    <property type="entry name" value="PEBP-like"/>
    <property type="match status" value="1"/>
</dbReference>
<dbReference type="GO" id="GO:0010030">
    <property type="term" value="P:positive regulation of seed germination"/>
    <property type="evidence" value="ECO:0000318"/>
    <property type="project" value="GO_Central"/>
</dbReference>
<dbReference type="InterPro" id="IPR001858">
    <property type="entry name" value="Phosphatidylethanolamine-bd_CS"/>
</dbReference>
<sequence>MRKSRRGFKEFSTQIEDVVDMFVPNVSMSVYFGTKHVTNGCTIKPSIAVDPPRLIIGAHSDILYTLVMTDPDAPSPSEPSMRELVHWIVTDIPSGGSPSCGKEVMAYTGPRPAVGIHRFILVLFEQKQQLGMSVEAPNSRANFNTRLFAGRYGLGLPVATVYFNAQKEPANKKR</sequence>
<keyword evidence="2" id="KW-1185">Reference proteome</keyword>
<dbReference type="RefSeq" id="XP_021857946.2">
    <property type="nucleotide sequence ID" value="XM_022002254.2"/>
</dbReference>
<evidence type="ECO:0000313" key="3">
    <source>
        <dbReference type="RefSeq" id="XP_021857946.2"/>
    </source>
</evidence>
<comment type="similarity">
    <text evidence="1">Belongs to the phosphatidylethanolamine-binding protein family.</text>
</comment>
<dbReference type="CDD" id="cd00866">
    <property type="entry name" value="PEBP_euk"/>
    <property type="match status" value="1"/>
</dbReference>
<dbReference type="InterPro" id="IPR035810">
    <property type="entry name" value="PEBP_euk"/>
</dbReference>
<dbReference type="InterPro" id="IPR008914">
    <property type="entry name" value="PEBP"/>
</dbReference>
<dbReference type="KEGG" id="soe:110797162"/>
<dbReference type="Pfam" id="PF01161">
    <property type="entry name" value="PBP"/>
    <property type="match status" value="1"/>
</dbReference>
<reference evidence="2" key="1">
    <citation type="journal article" date="2021" name="Nat. Commun.">
        <title>Genomic analyses provide insights into spinach domestication and the genetic basis of agronomic traits.</title>
        <authorList>
            <person name="Cai X."/>
            <person name="Sun X."/>
            <person name="Xu C."/>
            <person name="Sun H."/>
            <person name="Wang X."/>
            <person name="Ge C."/>
            <person name="Zhang Z."/>
            <person name="Wang Q."/>
            <person name="Fei Z."/>
            <person name="Jiao C."/>
            <person name="Wang Q."/>
        </authorList>
    </citation>
    <scope>NUCLEOTIDE SEQUENCE [LARGE SCALE GENOMIC DNA]</scope>
    <source>
        <strain evidence="2">cv. Varoflay</strain>
    </source>
</reference>
<accession>A0A9R0IYK0</accession>
<dbReference type="AlphaFoldDB" id="A0A9R0IYK0"/>
<organism evidence="2 3">
    <name type="scientific">Spinacia oleracea</name>
    <name type="common">Spinach</name>
    <dbReference type="NCBI Taxonomy" id="3562"/>
    <lineage>
        <taxon>Eukaryota</taxon>
        <taxon>Viridiplantae</taxon>
        <taxon>Streptophyta</taxon>
        <taxon>Embryophyta</taxon>
        <taxon>Tracheophyta</taxon>
        <taxon>Spermatophyta</taxon>
        <taxon>Magnoliopsida</taxon>
        <taxon>eudicotyledons</taxon>
        <taxon>Gunneridae</taxon>
        <taxon>Pentapetalae</taxon>
        <taxon>Caryophyllales</taxon>
        <taxon>Chenopodiaceae</taxon>
        <taxon>Chenopodioideae</taxon>
        <taxon>Anserineae</taxon>
        <taxon>Spinacia</taxon>
    </lineage>
</organism>
<dbReference type="PROSITE" id="PS01220">
    <property type="entry name" value="PBP"/>
    <property type="match status" value="1"/>
</dbReference>
<dbReference type="InterPro" id="IPR036610">
    <property type="entry name" value="PEBP-like_sf"/>
</dbReference>
<protein>
    <submittedName>
        <fullName evidence="3">Protein MOTHER of FT and TFL1</fullName>
    </submittedName>
</protein>
<name>A0A9R0IYK0_SPIOL</name>
<dbReference type="GO" id="GO:0009737">
    <property type="term" value="P:response to abscisic acid"/>
    <property type="evidence" value="ECO:0000318"/>
    <property type="project" value="GO_Central"/>
</dbReference>
<dbReference type="Proteomes" id="UP000813463">
    <property type="component" value="Chromosome 5"/>
</dbReference>
<reference evidence="3" key="2">
    <citation type="submission" date="2025-08" db="UniProtKB">
        <authorList>
            <consortium name="RefSeq"/>
        </authorList>
    </citation>
    <scope>IDENTIFICATION</scope>
    <source>
        <tissue evidence="3">Leaf</tissue>
    </source>
</reference>